<dbReference type="InterPro" id="IPR050415">
    <property type="entry name" value="MRET"/>
</dbReference>
<sequence length="241" mass="26140">MPLPEFSAYAPSTLRARSPVAADQMTLELDAPEGALERFERAGQFCRVRVGTEGGPLHEGIFAMLSAPHERALRFLIRTPNPEGGEAADRLAAMAVGSPLEVTMPAGEGFALDRAAGRDLYFVATGTAIAPVRSALESVLRERGRWGALSLDHGLRSEAHLAIPEDVERWRDRGVDVRLHYSFPRPDGTLSGVRAQDAVLERVRDFGRAAFVAVGQSAMVKELRAMVAERGGDPSLVLHNY</sequence>
<dbReference type="InterPro" id="IPR039261">
    <property type="entry name" value="FNR_nucleotide-bd"/>
</dbReference>
<dbReference type="PANTHER" id="PTHR47354">
    <property type="entry name" value="NADH OXIDOREDUCTASE HCR"/>
    <property type="match status" value="1"/>
</dbReference>
<dbReference type="PANTHER" id="PTHR47354:SF5">
    <property type="entry name" value="PROTEIN RFBI"/>
    <property type="match status" value="1"/>
</dbReference>
<dbReference type="PROSITE" id="PS51384">
    <property type="entry name" value="FAD_FR"/>
    <property type="match status" value="1"/>
</dbReference>
<feature type="domain" description="FAD-binding FR-type" evidence="1">
    <location>
        <begin position="7"/>
        <end position="112"/>
    </location>
</feature>
<name>A0A0F6SFW9_9BACT</name>
<dbReference type="SUPFAM" id="SSF52343">
    <property type="entry name" value="Ferredoxin reductase-like, C-terminal NADP-linked domain"/>
    <property type="match status" value="1"/>
</dbReference>
<keyword evidence="3" id="KW-1185">Reference proteome</keyword>
<dbReference type="Gene3D" id="2.40.30.10">
    <property type="entry name" value="Translation factors"/>
    <property type="match status" value="1"/>
</dbReference>
<dbReference type="Gene3D" id="3.40.50.80">
    <property type="entry name" value="Nucleotide-binding domain of ferredoxin-NADP reductase (FNR) module"/>
    <property type="match status" value="1"/>
</dbReference>
<dbReference type="Pfam" id="PF00175">
    <property type="entry name" value="NAD_binding_1"/>
    <property type="match status" value="1"/>
</dbReference>
<dbReference type="STRING" id="927083.DB32_004823"/>
<dbReference type="SUPFAM" id="SSF63380">
    <property type="entry name" value="Riboflavin synthase domain-like"/>
    <property type="match status" value="1"/>
</dbReference>
<dbReference type="GO" id="GO:0016491">
    <property type="term" value="F:oxidoreductase activity"/>
    <property type="evidence" value="ECO:0007669"/>
    <property type="project" value="InterPro"/>
</dbReference>
<dbReference type="OrthoDB" id="9789468at2"/>
<protein>
    <submittedName>
        <fullName evidence="2">Heterodisulfide reductase, cytochrome reductase subunit</fullName>
    </submittedName>
</protein>
<dbReference type="Proteomes" id="UP000034883">
    <property type="component" value="Chromosome"/>
</dbReference>
<gene>
    <name evidence="2" type="ORF">DB32_004823</name>
</gene>
<dbReference type="AlphaFoldDB" id="A0A0F6SFW9"/>
<dbReference type="InterPro" id="IPR017927">
    <property type="entry name" value="FAD-bd_FR_type"/>
</dbReference>
<dbReference type="RefSeq" id="WP_053234905.1">
    <property type="nucleotide sequence ID" value="NZ_CP011125.1"/>
</dbReference>
<evidence type="ECO:0000313" key="3">
    <source>
        <dbReference type="Proteomes" id="UP000034883"/>
    </source>
</evidence>
<accession>A0A0F6SFW9</accession>
<evidence type="ECO:0000313" key="2">
    <source>
        <dbReference type="EMBL" id="AKF07674.1"/>
    </source>
</evidence>
<reference evidence="2 3" key="1">
    <citation type="submission" date="2015-03" db="EMBL/GenBank/DDBJ databases">
        <title>Genome assembly of Sandaracinus amylolyticus DSM 53668.</title>
        <authorList>
            <person name="Sharma G."/>
            <person name="Subramanian S."/>
        </authorList>
    </citation>
    <scope>NUCLEOTIDE SEQUENCE [LARGE SCALE GENOMIC DNA]</scope>
    <source>
        <strain evidence="2 3">DSM 53668</strain>
    </source>
</reference>
<proteinExistence type="predicted"/>
<evidence type="ECO:0000259" key="1">
    <source>
        <dbReference type="PROSITE" id="PS51384"/>
    </source>
</evidence>
<dbReference type="EMBL" id="CP011125">
    <property type="protein sequence ID" value="AKF07674.1"/>
    <property type="molecule type" value="Genomic_DNA"/>
</dbReference>
<dbReference type="InterPro" id="IPR001433">
    <property type="entry name" value="OxRdtase_FAD/NAD-bd"/>
</dbReference>
<dbReference type="InterPro" id="IPR017938">
    <property type="entry name" value="Riboflavin_synthase-like_b-brl"/>
</dbReference>
<organism evidence="2 3">
    <name type="scientific">Sandaracinus amylolyticus</name>
    <dbReference type="NCBI Taxonomy" id="927083"/>
    <lineage>
        <taxon>Bacteria</taxon>
        <taxon>Pseudomonadati</taxon>
        <taxon>Myxococcota</taxon>
        <taxon>Polyangia</taxon>
        <taxon>Polyangiales</taxon>
        <taxon>Sandaracinaceae</taxon>
        <taxon>Sandaracinus</taxon>
    </lineage>
</organism>
<dbReference type="KEGG" id="samy:DB32_004823"/>